<dbReference type="OrthoDB" id="9787435at2"/>
<dbReference type="Pfam" id="PF08240">
    <property type="entry name" value="ADH_N"/>
    <property type="match status" value="1"/>
</dbReference>
<dbReference type="PANTHER" id="PTHR43677:SF4">
    <property type="entry name" value="QUINONE OXIDOREDUCTASE-LIKE PROTEIN 2"/>
    <property type="match status" value="1"/>
</dbReference>
<keyword evidence="3" id="KW-1185">Reference proteome</keyword>
<dbReference type="InterPro" id="IPR013154">
    <property type="entry name" value="ADH-like_N"/>
</dbReference>
<dbReference type="Proteomes" id="UP000198386">
    <property type="component" value="Unassembled WGS sequence"/>
</dbReference>
<sequence length="311" mass="31920">MRAVGVTRFGGPEVLTVLDVPDEPLGAGQVRVRVRAAAVSPTDTHLREGAYAGRDPVTTPPWVPGMDAAGEVVEIGPDVDRVAVGDAVMGIVVPTGAHGGYREDLVLPAASVARVPAGADAVAASTLPMNGLTARLSLDHLDLAPGSVLAVTGAAGAYGGYVVQLAKADGLTVVADAAEADEQLVRDLGADVVVRRGDDVAARIRAEFPDGVDGLADGSVQDALVLPAIRDGGRLATVRGYRGDGSGRVEAFPTRVRHYAENAGALDRLREQAESGAVTLRVARTFAPEEAPEAHRVLAAGGVRGRLVITF</sequence>
<protein>
    <submittedName>
        <fullName evidence="2">NADPH:quinone reductase</fullName>
    </submittedName>
</protein>
<organism evidence="2 3">
    <name type="scientific">Geodermatophilus saharensis</name>
    <dbReference type="NCBI Taxonomy" id="1137994"/>
    <lineage>
        <taxon>Bacteria</taxon>
        <taxon>Bacillati</taxon>
        <taxon>Actinomycetota</taxon>
        <taxon>Actinomycetes</taxon>
        <taxon>Geodermatophilales</taxon>
        <taxon>Geodermatophilaceae</taxon>
        <taxon>Geodermatophilus</taxon>
    </lineage>
</organism>
<dbReference type="InterPro" id="IPR051397">
    <property type="entry name" value="Zn-ADH-like_protein"/>
</dbReference>
<name>A0A239FD80_9ACTN</name>
<dbReference type="Gene3D" id="3.40.50.720">
    <property type="entry name" value="NAD(P)-binding Rossmann-like Domain"/>
    <property type="match status" value="1"/>
</dbReference>
<dbReference type="InterPro" id="IPR036291">
    <property type="entry name" value="NAD(P)-bd_dom_sf"/>
</dbReference>
<dbReference type="PANTHER" id="PTHR43677">
    <property type="entry name" value="SHORT-CHAIN DEHYDROGENASE/REDUCTASE"/>
    <property type="match status" value="1"/>
</dbReference>
<dbReference type="CDD" id="cd05289">
    <property type="entry name" value="MDR_like_2"/>
    <property type="match status" value="1"/>
</dbReference>
<dbReference type="InterPro" id="IPR011032">
    <property type="entry name" value="GroES-like_sf"/>
</dbReference>
<dbReference type="GO" id="GO:0016491">
    <property type="term" value="F:oxidoreductase activity"/>
    <property type="evidence" value="ECO:0007669"/>
    <property type="project" value="InterPro"/>
</dbReference>
<reference evidence="3" key="1">
    <citation type="submission" date="2017-06" db="EMBL/GenBank/DDBJ databases">
        <authorList>
            <person name="Varghese N."/>
            <person name="Submissions S."/>
        </authorList>
    </citation>
    <scope>NUCLEOTIDE SEQUENCE [LARGE SCALE GENOMIC DNA]</scope>
    <source>
        <strain evidence="3">DSM 45423</strain>
    </source>
</reference>
<dbReference type="SUPFAM" id="SSF51735">
    <property type="entry name" value="NAD(P)-binding Rossmann-fold domains"/>
    <property type="match status" value="1"/>
</dbReference>
<proteinExistence type="predicted"/>
<dbReference type="SUPFAM" id="SSF50129">
    <property type="entry name" value="GroES-like"/>
    <property type="match status" value="1"/>
</dbReference>
<dbReference type="EMBL" id="FZOH01000005">
    <property type="protein sequence ID" value="SNS54034.1"/>
    <property type="molecule type" value="Genomic_DNA"/>
</dbReference>
<accession>A0A239FD80</accession>
<evidence type="ECO:0000313" key="2">
    <source>
        <dbReference type="EMBL" id="SNS54034.1"/>
    </source>
</evidence>
<dbReference type="InterPro" id="IPR020843">
    <property type="entry name" value="ER"/>
</dbReference>
<gene>
    <name evidence="2" type="ORF">SAMN04488107_2933</name>
</gene>
<feature type="domain" description="Enoyl reductase (ER)" evidence="1">
    <location>
        <begin position="10"/>
        <end position="309"/>
    </location>
</feature>
<dbReference type="AlphaFoldDB" id="A0A239FD80"/>
<evidence type="ECO:0000313" key="3">
    <source>
        <dbReference type="Proteomes" id="UP000198386"/>
    </source>
</evidence>
<dbReference type="Pfam" id="PF13602">
    <property type="entry name" value="ADH_zinc_N_2"/>
    <property type="match status" value="1"/>
</dbReference>
<dbReference type="SMART" id="SM00829">
    <property type="entry name" value="PKS_ER"/>
    <property type="match status" value="1"/>
</dbReference>
<dbReference type="Gene3D" id="3.90.180.10">
    <property type="entry name" value="Medium-chain alcohol dehydrogenases, catalytic domain"/>
    <property type="match status" value="1"/>
</dbReference>
<evidence type="ECO:0000259" key="1">
    <source>
        <dbReference type="SMART" id="SM00829"/>
    </source>
</evidence>
<dbReference type="RefSeq" id="WP_089404640.1">
    <property type="nucleotide sequence ID" value="NZ_FZOH01000005.1"/>
</dbReference>